<proteinExistence type="predicted"/>
<dbReference type="EMBL" id="BARS01034512">
    <property type="protein sequence ID" value="GAG23079.1"/>
    <property type="molecule type" value="Genomic_DNA"/>
</dbReference>
<sequence>AWDGLDRDELYEAFAALPGEDTDAEKKEARKALDAMLSSETGSVYVPPAVAEELMVQHGTDTMQRIGGRIRKGDADYKFNSEGTQELSMGNPASYSAVGLGDPTKARIESLVSGYEGLLKAVEALKGEKAKAPAADAAQPAE</sequence>
<feature type="non-terminal residue" evidence="1">
    <location>
        <position position="1"/>
    </location>
</feature>
<comment type="caution">
    <text evidence="1">The sequence shown here is derived from an EMBL/GenBank/DDBJ whole genome shotgun (WGS) entry which is preliminary data.</text>
</comment>
<organism evidence="1">
    <name type="scientific">marine sediment metagenome</name>
    <dbReference type="NCBI Taxonomy" id="412755"/>
    <lineage>
        <taxon>unclassified sequences</taxon>
        <taxon>metagenomes</taxon>
        <taxon>ecological metagenomes</taxon>
    </lineage>
</organism>
<name>X0VXB4_9ZZZZ</name>
<reference evidence="1" key="1">
    <citation type="journal article" date="2014" name="Front. Microbiol.">
        <title>High frequency of phylogenetically diverse reductive dehalogenase-homologous genes in deep subseafloor sedimentary metagenomes.</title>
        <authorList>
            <person name="Kawai M."/>
            <person name="Futagami T."/>
            <person name="Toyoda A."/>
            <person name="Takaki Y."/>
            <person name="Nishi S."/>
            <person name="Hori S."/>
            <person name="Arai W."/>
            <person name="Tsubouchi T."/>
            <person name="Morono Y."/>
            <person name="Uchiyama I."/>
            <person name="Ito T."/>
            <person name="Fujiyama A."/>
            <person name="Inagaki F."/>
            <person name="Takami H."/>
        </authorList>
    </citation>
    <scope>NUCLEOTIDE SEQUENCE</scope>
    <source>
        <strain evidence="1">Expedition CK06-06</strain>
    </source>
</reference>
<gene>
    <name evidence="1" type="ORF">S01H1_53300</name>
</gene>
<evidence type="ECO:0000313" key="1">
    <source>
        <dbReference type="EMBL" id="GAG23079.1"/>
    </source>
</evidence>
<protein>
    <submittedName>
        <fullName evidence="1">Uncharacterized protein</fullName>
    </submittedName>
</protein>
<accession>X0VXB4</accession>
<dbReference type="AlphaFoldDB" id="X0VXB4"/>